<keyword evidence="3" id="KW-1185">Reference proteome</keyword>
<evidence type="ECO:0000313" key="3">
    <source>
        <dbReference type="Proteomes" id="UP001177670"/>
    </source>
</evidence>
<dbReference type="EMBL" id="JAHYIQ010000012">
    <property type="protein sequence ID" value="KAK1127153.1"/>
    <property type="molecule type" value="Genomic_DNA"/>
</dbReference>
<sequence length="107" mass="11831">MGVGIVEGRRWRLVDDETVDWMKMENGQGKVVRLGRCAESAAATPTERPLWPVPVGTRWHAARAGPDTFDKRRRNGKQRAAGDLEGPLSSGHGTYPAIPGTDFRFDE</sequence>
<comment type="caution">
    <text evidence="2">The sequence shown here is derived from an EMBL/GenBank/DDBJ whole genome shotgun (WGS) entry which is preliminary data.</text>
</comment>
<dbReference type="Proteomes" id="UP001177670">
    <property type="component" value="Unassembled WGS sequence"/>
</dbReference>
<gene>
    <name evidence="2" type="ORF">K0M31_003701</name>
</gene>
<feature type="region of interest" description="Disordered" evidence="1">
    <location>
        <begin position="62"/>
        <end position="107"/>
    </location>
</feature>
<proteinExistence type="predicted"/>
<name>A0AA40KNN5_9HYME</name>
<protein>
    <submittedName>
        <fullName evidence="2">Uncharacterized protein</fullName>
    </submittedName>
</protein>
<dbReference type="AlphaFoldDB" id="A0AA40KNN5"/>
<reference evidence="2" key="1">
    <citation type="submission" date="2021-10" db="EMBL/GenBank/DDBJ databases">
        <title>Melipona bicolor Genome sequencing and assembly.</title>
        <authorList>
            <person name="Araujo N.S."/>
            <person name="Arias M.C."/>
        </authorList>
    </citation>
    <scope>NUCLEOTIDE SEQUENCE</scope>
    <source>
        <strain evidence="2">USP_2M_L1-L4_2017</strain>
        <tissue evidence="2">Whole body</tissue>
    </source>
</reference>
<evidence type="ECO:0000256" key="1">
    <source>
        <dbReference type="SAM" id="MobiDB-lite"/>
    </source>
</evidence>
<evidence type="ECO:0000313" key="2">
    <source>
        <dbReference type="EMBL" id="KAK1127153.1"/>
    </source>
</evidence>
<organism evidence="2 3">
    <name type="scientific">Melipona bicolor</name>
    <dbReference type="NCBI Taxonomy" id="60889"/>
    <lineage>
        <taxon>Eukaryota</taxon>
        <taxon>Metazoa</taxon>
        <taxon>Ecdysozoa</taxon>
        <taxon>Arthropoda</taxon>
        <taxon>Hexapoda</taxon>
        <taxon>Insecta</taxon>
        <taxon>Pterygota</taxon>
        <taxon>Neoptera</taxon>
        <taxon>Endopterygota</taxon>
        <taxon>Hymenoptera</taxon>
        <taxon>Apocrita</taxon>
        <taxon>Aculeata</taxon>
        <taxon>Apoidea</taxon>
        <taxon>Anthophila</taxon>
        <taxon>Apidae</taxon>
        <taxon>Melipona</taxon>
    </lineage>
</organism>
<accession>A0AA40KNN5</accession>